<evidence type="ECO:0000313" key="2">
    <source>
        <dbReference type="EMBL" id="MEL4456344.1"/>
    </source>
</evidence>
<accession>A0ABU9L3Z1</accession>
<dbReference type="EMBL" id="JBCDNA010000002">
    <property type="protein sequence ID" value="MEL4456344.1"/>
    <property type="molecule type" value="Genomic_DNA"/>
</dbReference>
<keyword evidence="3" id="KW-1185">Reference proteome</keyword>
<keyword evidence="1" id="KW-0732">Signal</keyword>
<reference evidence="2 3" key="1">
    <citation type="submission" date="2024-04" db="EMBL/GenBank/DDBJ databases">
        <title>whole genome sequencing of Lutimonas vermicola strain IMCC1616.</title>
        <authorList>
            <person name="Bae S.S."/>
        </authorList>
    </citation>
    <scope>NUCLEOTIDE SEQUENCE [LARGE SCALE GENOMIC DNA]</scope>
    <source>
        <strain evidence="2 3">IMCC1616</strain>
    </source>
</reference>
<feature type="signal peptide" evidence="1">
    <location>
        <begin position="1"/>
        <end position="20"/>
    </location>
</feature>
<evidence type="ECO:0008006" key="4">
    <source>
        <dbReference type="Google" id="ProtNLM"/>
    </source>
</evidence>
<protein>
    <recommendedName>
        <fullName evidence="4">DUF4468 domain-containing protein</fullName>
    </recommendedName>
</protein>
<dbReference type="RefSeq" id="WP_342160459.1">
    <property type="nucleotide sequence ID" value="NZ_JBCDNA010000002.1"/>
</dbReference>
<dbReference type="Proteomes" id="UP001474120">
    <property type="component" value="Unassembled WGS sequence"/>
</dbReference>
<proteinExistence type="predicted"/>
<evidence type="ECO:0000256" key="1">
    <source>
        <dbReference type="SAM" id="SignalP"/>
    </source>
</evidence>
<evidence type="ECO:0000313" key="3">
    <source>
        <dbReference type="Proteomes" id="UP001474120"/>
    </source>
</evidence>
<name>A0ABU9L3Z1_9FLAO</name>
<sequence>MKKLSVVVLLAVLFSGSNYAQEVVVGDKSISKKFARNGLSKSMIISRAETWFTNEENADKNKVETIDIEKGRIKINGETKVLYKNIGKELYPKRNAMAEVLEARFGHTLEINVNEEDYEIVFSVTDMKEEMYKKQDVFFTCVNFNEINDKDLNEYNKAMDKLLKANLVFKKRREVFEANSRSQFEEVSSFLLNEGEMNIYSLHEVIRSQ</sequence>
<organism evidence="2 3">
    <name type="scientific">Lutimonas vermicola</name>
    <dbReference type="NCBI Taxonomy" id="414288"/>
    <lineage>
        <taxon>Bacteria</taxon>
        <taxon>Pseudomonadati</taxon>
        <taxon>Bacteroidota</taxon>
        <taxon>Flavobacteriia</taxon>
        <taxon>Flavobacteriales</taxon>
        <taxon>Flavobacteriaceae</taxon>
        <taxon>Lutimonas</taxon>
    </lineage>
</organism>
<comment type="caution">
    <text evidence="2">The sequence shown here is derived from an EMBL/GenBank/DDBJ whole genome shotgun (WGS) entry which is preliminary data.</text>
</comment>
<feature type="chain" id="PRO_5046985536" description="DUF4468 domain-containing protein" evidence="1">
    <location>
        <begin position="21"/>
        <end position="209"/>
    </location>
</feature>
<gene>
    <name evidence="2" type="ORF">AABB81_10585</name>
</gene>